<dbReference type="EMBL" id="AMWG01000064">
    <property type="protein sequence ID" value="ELP33363.1"/>
    <property type="molecule type" value="Genomic_DNA"/>
</dbReference>
<dbReference type="AlphaFoldDB" id="L7CH74"/>
<accession>L7CH74</accession>
<dbReference type="PATRIC" id="fig|993516.3.peg.2874"/>
<reference evidence="1 2" key="1">
    <citation type="journal article" date="2013" name="Mar. Genomics">
        <title>Expression of sulfatases in Rhodopirellula baltica and the diversity of sulfatases in the genus Rhodopirellula.</title>
        <authorList>
            <person name="Wegner C.E."/>
            <person name="Richter-Heitmann T."/>
            <person name="Klindworth A."/>
            <person name="Klockow C."/>
            <person name="Richter M."/>
            <person name="Achstetter T."/>
            <person name="Glockner F.O."/>
            <person name="Harder J."/>
        </authorList>
    </citation>
    <scope>NUCLEOTIDE SEQUENCE [LARGE SCALE GENOMIC DNA]</scope>
    <source>
        <strain evidence="1 2">SWK14</strain>
    </source>
</reference>
<name>L7CH74_RHOBT</name>
<sequence length="105" mass="11667">MPNIGQIGNDTNHVDFDDWSSLISARDDIRMDTWEGRDPATGMPIENPPSAMRVKFVPDDTPVGLFAYDQEHRAVVIVGDDKYVPRLTELGNEFAAALGCHFTAF</sequence>
<dbReference type="Proteomes" id="UP000010959">
    <property type="component" value="Unassembled WGS sequence"/>
</dbReference>
<dbReference type="RefSeq" id="WP_007337687.1">
    <property type="nucleotide sequence ID" value="NZ_AMWG01000064.1"/>
</dbReference>
<protein>
    <submittedName>
        <fullName evidence="1">Uncharacterized protein</fullName>
    </submittedName>
</protein>
<comment type="caution">
    <text evidence="1">The sequence shown here is derived from an EMBL/GenBank/DDBJ whole genome shotgun (WGS) entry which is preliminary data.</text>
</comment>
<gene>
    <name evidence="1" type="ORF">RBSWK_02698</name>
</gene>
<organism evidence="1 2">
    <name type="scientific">Rhodopirellula baltica SWK14</name>
    <dbReference type="NCBI Taxonomy" id="993516"/>
    <lineage>
        <taxon>Bacteria</taxon>
        <taxon>Pseudomonadati</taxon>
        <taxon>Planctomycetota</taxon>
        <taxon>Planctomycetia</taxon>
        <taxon>Pirellulales</taxon>
        <taxon>Pirellulaceae</taxon>
        <taxon>Rhodopirellula</taxon>
    </lineage>
</organism>
<proteinExistence type="predicted"/>
<evidence type="ECO:0000313" key="2">
    <source>
        <dbReference type="Proteomes" id="UP000010959"/>
    </source>
</evidence>
<evidence type="ECO:0000313" key="1">
    <source>
        <dbReference type="EMBL" id="ELP33363.1"/>
    </source>
</evidence>